<name>A0A5N6M435_9ASTR</name>
<dbReference type="OrthoDB" id="1747431at2759"/>
<protein>
    <submittedName>
        <fullName evidence="1">Uncharacterized protein</fullName>
    </submittedName>
</protein>
<dbReference type="Proteomes" id="UP000326396">
    <property type="component" value="Linkage Group LG7"/>
</dbReference>
<dbReference type="EMBL" id="SZYD01000017">
    <property type="protein sequence ID" value="KAD3067693.1"/>
    <property type="molecule type" value="Genomic_DNA"/>
</dbReference>
<sequence length="187" mass="21943">MDQLKSISEMIKREDFYTISQIAIVNNEDVDEVIEDEIGDETNMVDLVEEHDIRDESNMNDVLKENEITDEVPSTYTNLEDTNLAVDYSWMTSFSESKFDFTRELGKDSFNDNEEFIRIMKLRVHKHFERVASQFELKRGKKGRPRSTRLRNGMDIKEGKKTNQCGICKERGHNTAKCKYKPRRMDG</sequence>
<gene>
    <name evidence="1" type="ORF">E3N88_35573</name>
</gene>
<proteinExistence type="predicted"/>
<accession>A0A5N6M435</accession>
<keyword evidence="2" id="KW-1185">Reference proteome</keyword>
<organism evidence="1 2">
    <name type="scientific">Mikania micrantha</name>
    <name type="common">bitter vine</name>
    <dbReference type="NCBI Taxonomy" id="192012"/>
    <lineage>
        <taxon>Eukaryota</taxon>
        <taxon>Viridiplantae</taxon>
        <taxon>Streptophyta</taxon>
        <taxon>Embryophyta</taxon>
        <taxon>Tracheophyta</taxon>
        <taxon>Spermatophyta</taxon>
        <taxon>Magnoliopsida</taxon>
        <taxon>eudicotyledons</taxon>
        <taxon>Gunneridae</taxon>
        <taxon>Pentapetalae</taxon>
        <taxon>asterids</taxon>
        <taxon>campanulids</taxon>
        <taxon>Asterales</taxon>
        <taxon>Asteraceae</taxon>
        <taxon>Asteroideae</taxon>
        <taxon>Heliantheae alliance</taxon>
        <taxon>Eupatorieae</taxon>
        <taxon>Mikania</taxon>
    </lineage>
</organism>
<dbReference type="AlphaFoldDB" id="A0A5N6M435"/>
<evidence type="ECO:0000313" key="2">
    <source>
        <dbReference type="Proteomes" id="UP000326396"/>
    </source>
</evidence>
<comment type="caution">
    <text evidence="1">The sequence shown here is derived from an EMBL/GenBank/DDBJ whole genome shotgun (WGS) entry which is preliminary data.</text>
</comment>
<evidence type="ECO:0000313" key="1">
    <source>
        <dbReference type="EMBL" id="KAD3067693.1"/>
    </source>
</evidence>
<reference evidence="1 2" key="1">
    <citation type="submission" date="2019-05" db="EMBL/GenBank/DDBJ databases">
        <title>Mikania micrantha, genome provides insights into the molecular mechanism of rapid growth.</title>
        <authorList>
            <person name="Liu B."/>
        </authorList>
    </citation>
    <scope>NUCLEOTIDE SEQUENCE [LARGE SCALE GENOMIC DNA]</scope>
    <source>
        <strain evidence="1">NLD-2019</strain>
        <tissue evidence="1">Leaf</tissue>
    </source>
</reference>